<feature type="region of interest" description="Disordered" evidence="3">
    <location>
        <begin position="1"/>
        <end position="20"/>
    </location>
</feature>
<dbReference type="PROSITE" id="PS00012">
    <property type="entry name" value="PHOSPHOPANTETHEINE"/>
    <property type="match status" value="1"/>
</dbReference>
<dbReference type="InterPro" id="IPR023213">
    <property type="entry name" value="CAT-like_dom_sf"/>
</dbReference>
<dbReference type="Pfam" id="PF00501">
    <property type="entry name" value="AMP-binding"/>
    <property type="match status" value="1"/>
</dbReference>
<evidence type="ECO:0000313" key="6">
    <source>
        <dbReference type="Proteomes" id="UP000544872"/>
    </source>
</evidence>
<dbReference type="Gene3D" id="3.40.50.12780">
    <property type="entry name" value="N-terminal domain of ligase-like"/>
    <property type="match status" value="1"/>
</dbReference>
<dbReference type="PROSITE" id="PS00455">
    <property type="entry name" value="AMP_BINDING"/>
    <property type="match status" value="1"/>
</dbReference>
<evidence type="ECO:0000259" key="4">
    <source>
        <dbReference type="PROSITE" id="PS50075"/>
    </source>
</evidence>
<keyword evidence="1" id="KW-0596">Phosphopantetheine</keyword>
<dbReference type="FunFam" id="1.10.1200.10:FF:000016">
    <property type="entry name" value="Non-ribosomal peptide synthase"/>
    <property type="match status" value="1"/>
</dbReference>
<dbReference type="PANTHER" id="PTHR45527:SF1">
    <property type="entry name" value="FATTY ACID SYNTHASE"/>
    <property type="match status" value="1"/>
</dbReference>
<evidence type="ECO:0000256" key="2">
    <source>
        <dbReference type="ARBA" id="ARBA00022553"/>
    </source>
</evidence>
<accession>A0A7W9ZK28</accession>
<dbReference type="SUPFAM" id="SSF53474">
    <property type="entry name" value="alpha/beta-Hydrolases"/>
    <property type="match status" value="1"/>
</dbReference>
<organism evidence="5 6">
    <name type="scientific">Novispirillum itersonii</name>
    <name type="common">Aquaspirillum itersonii</name>
    <dbReference type="NCBI Taxonomy" id="189"/>
    <lineage>
        <taxon>Bacteria</taxon>
        <taxon>Pseudomonadati</taxon>
        <taxon>Pseudomonadota</taxon>
        <taxon>Alphaproteobacteria</taxon>
        <taxon>Rhodospirillales</taxon>
        <taxon>Novispirillaceae</taxon>
        <taxon>Novispirillum</taxon>
    </lineage>
</organism>
<proteinExistence type="predicted"/>
<dbReference type="InterPro" id="IPR010071">
    <property type="entry name" value="AA_adenyl_dom"/>
</dbReference>
<dbReference type="FunFam" id="3.30.300.30:FF:000010">
    <property type="entry name" value="Enterobactin synthetase component F"/>
    <property type="match status" value="1"/>
</dbReference>
<dbReference type="InterPro" id="IPR009081">
    <property type="entry name" value="PP-bd_ACP"/>
</dbReference>
<dbReference type="Pfam" id="PF00550">
    <property type="entry name" value="PP-binding"/>
    <property type="match status" value="1"/>
</dbReference>
<dbReference type="Pfam" id="PF00975">
    <property type="entry name" value="Thioesterase"/>
    <property type="match status" value="1"/>
</dbReference>
<dbReference type="Pfam" id="PF13193">
    <property type="entry name" value="AMP-binding_C"/>
    <property type="match status" value="1"/>
</dbReference>
<evidence type="ECO:0000256" key="1">
    <source>
        <dbReference type="ARBA" id="ARBA00022450"/>
    </source>
</evidence>
<dbReference type="InterPro" id="IPR000873">
    <property type="entry name" value="AMP-dep_synth/lig_dom"/>
</dbReference>
<dbReference type="PANTHER" id="PTHR45527">
    <property type="entry name" value="NONRIBOSOMAL PEPTIDE SYNTHETASE"/>
    <property type="match status" value="1"/>
</dbReference>
<dbReference type="InterPro" id="IPR042099">
    <property type="entry name" value="ANL_N_sf"/>
</dbReference>
<dbReference type="Gene3D" id="3.40.50.1820">
    <property type="entry name" value="alpha/beta hydrolase"/>
    <property type="match status" value="1"/>
</dbReference>
<dbReference type="InterPro" id="IPR001031">
    <property type="entry name" value="Thioesterase"/>
</dbReference>
<dbReference type="Gene3D" id="3.30.300.30">
    <property type="match status" value="1"/>
</dbReference>
<dbReference type="InterPro" id="IPR025110">
    <property type="entry name" value="AMP-bd_C"/>
</dbReference>
<dbReference type="GO" id="GO:0072330">
    <property type="term" value="P:monocarboxylic acid biosynthetic process"/>
    <property type="evidence" value="ECO:0007669"/>
    <property type="project" value="UniProtKB-ARBA"/>
</dbReference>
<sequence length="1295" mass="140263">MTHQTAADPQSAAPDVTGPLPPTAAQRRIWALCQIGQDAVAGVPALLLPLESAATAAERIADLCARHPVLATRVQVSAGGKLDLFPGQQPPEPVTLSLTAADDREAAVAAQVARPFRLPDQPPVRAVVITHPHHPPALLLVLHPLLADQHSLTVLAGDRPVPVSDQPALPYAEALEYWRPYLNPDEPPALRLPVRPVPVSPPQGTRSLHHRTLPADATGRLHRRGQETGLGTEGILAAAMAVLIARYGAGWQISVGLIGSLRGPADPALCHAETITPLCLPLTPQQTAAEVLTTVAAARQQALTHAAPFDRLAQDLWQENGEDGSALLHTLVEHLPLPAAAMARRVSLPRSDASLLLTGIDLPDGSLSLTLNAAEDDHDPRLLERSMDHLLRLLDALTGDQSLQPGLLPLLTVTDLERLGAPYDGTAPQDDTPVHQRIFAHARANPAETAILFDDRTVTRGELDTLTARIAARLRRLEVGPERCVAILLRRSPEAIAAILGILRAGGAYIPLDPDHPDSRNHHILRDASVAAVVTEDRWRSRLPEGMDLPLVCLDDIDSETDQPDPVPVDPASLAYVMYTSGSTGAPKGVAVEHGVLARHLDSTARIYDMDGSSRELPVLPFSSDGGHERWMVPLMLGGSIVLPHRPLLAPEEALALMRRHRVTNASLPTSYVHQLAEWADLTGEAPDARLYSFGGEAMAPATFQLITRALKARTLINGYGPTETVMTPMVWKVPAGTAFEGLCTPIGRPVGLRRAYILDPQGLPVPVGVPGELYIGGDGVARGYIGLPEQTAARFLPDLLHPETERMYRTGDLARWREDGAIDFLGRADQQIKLRGYRIELGEIDSALKALPEVGEAVTVLRDDLGDPMLVAYVVPAAGQSLDADAVRLAVTRTLPDYMVPAAVVSLAALPLTANSKLDRKALPAPQRAERVLTPPETPLQQTLCSILAGVLALEAVGLDENFFRLGGSSILALKVLAQVRRQLPNCDMAIVDLFNHPTVRGLSALLASDTSDRHQDVIILRSGGTRPMLYCFPGLLVSTREYQKLIDYLGPDQPATGFICYTLAEDKKQNVSVADITARYADYIRRHSRGQSVTFLGWSWGGLLAYEAACQLKDEVDVRMIGMIDVCDMDTDFAIGAVPTFAPGQRDAVEARVREWLTRTAMRAEWEQLFAVMDPLTGDQFLSFVLNSPYDLPLDGPAVGSTEHMFWVLIDNALIFRSHRLTPHEVPIRSFAAGDTLHRGLNLIDWRRYSSLTPPAEILHGTTHLHIVGMTAFHSRFARCLDTVAAELAARGR</sequence>
<name>A0A7W9ZK28_NOVIT</name>
<dbReference type="Gene3D" id="1.10.1200.10">
    <property type="entry name" value="ACP-like"/>
    <property type="match status" value="1"/>
</dbReference>
<evidence type="ECO:0000313" key="5">
    <source>
        <dbReference type="EMBL" id="MBB6212398.1"/>
    </source>
</evidence>
<feature type="domain" description="Carrier" evidence="4">
    <location>
        <begin position="936"/>
        <end position="1012"/>
    </location>
</feature>
<dbReference type="RefSeq" id="WP_184266329.1">
    <property type="nucleotide sequence ID" value="NZ_JACIIX010000023.1"/>
</dbReference>
<protein>
    <submittedName>
        <fullName evidence="5">Amino acid adenylation domain-containing protein</fullName>
    </submittedName>
</protein>
<dbReference type="NCBIfam" id="TIGR01733">
    <property type="entry name" value="AA-adenyl-dom"/>
    <property type="match status" value="1"/>
</dbReference>
<dbReference type="PROSITE" id="PS50075">
    <property type="entry name" value="CARRIER"/>
    <property type="match status" value="1"/>
</dbReference>
<comment type="caution">
    <text evidence="5">The sequence shown here is derived from an EMBL/GenBank/DDBJ whole genome shotgun (WGS) entry which is preliminary data.</text>
</comment>
<dbReference type="InterPro" id="IPR020806">
    <property type="entry name" value="PKS_PP-bd"/>
</dbReference>
<dbReference type="SUPFAM" id="SSF56801">
    <property type="entry name" value="Acetyl-CoA synthetase-like"/>
    <property type="match status" value="1"/>
</dbReference>
<evidence type="ECO:0000256" key="3">
    <source>
        <dbReference type="SAM" id="MobiDB-lite"/>
    </source>
</evidence>
<dbReference type="InterPro" id="IPR036736">
    <property type="entry name" value="ACP-like_sf"/>
</dbReference>
<dbReference type="Gene3D" id="3.30.559.30">
    <property type="entry name" value="Nonribosomal peptide synthetase, condensation domain"/>
    <property type="match status" value="1"/>
</dbReference>
<dbReference type="InterPro" id="IPR045851">
    <property type="entry name" value="AMP-bd_C_sf"/>
</dbReference>
<dbReference type="Gene3D" id="3.30.559.10">
    <property type="entry name" value="Chloramphenicol acetyltransferase-like domain"/>
    <property type="match status" value="1"/>
</dbReference>
<dbReference type="GO" id="GO:0005737">
    <property type="term" value="C:cytoplasm"/>
    <property type="evidence" value="ECO:0007669"/>
    <property type="project" value="TreeGrafter"/>
</dbReference>
<reference evidence="5 6" key="1">
    <citation type="submission" date="2020-08" db="EMBL/GenBank/DDBJ databases">
        <title>Genomic Encyclopedia of Type Strains, Phase IV (KMG-IV): sequencing the most valuable type-strain genomes for metagenomic binning, comparative biology and taxonomic classification.</title>
        <authorList>
            <person name="Goeker M."/>
        </authorList>
    </citation>
    <scope>NUCLEOTIDE SEQUENCE [LARGE SCALE GENOMIC DNA]</scope>
    <source>
        <strain evidence="5 6">DSM 11590</strain>
    </source>
</reference>
<dbReference type="FunFam" id="3.40.50.980:FF:000001">
    <property type="entry name" value="Non-ribosomal peptide synthetase"/>
    <property type="match status" value="1"/>
</dbReference>
<dbReference type="GO" id="GO:0044550">
    <property type="term" value="P:secondary metabolite biosynthetic process"/>
    <property type="evidence" value="ECO:0007669"/>
    <property type="project" value="TreeGrafter"/>
</dbReference>
<dbReference type="SUPFAM" id="SSF47336">
    <property type="entry name" value="ACP-like"/>
    <property type="match status" value="1"/>
</dbReference>
<dbReference type="GO" id="GO:0031177">
    <property type="term" value="F:phosphopantetheine binding"/>
    <property type="evidence" value="ECO:0007669"/>
    <property type="project" value="InterPro"/>
</dbReference>
<keyword evidence="2" id="KW-0597">Phosphoprotein</keyword>
<dbReference type="InterPro" id="IPR029058">
    <property type="entry name" value="AB_hydrolase_fold"/>
</dbReference>
<dbReference type="SMART" id="SM00823">
    <property type="entry name" value="PKS_PP"/>
    <property type="match status" value="1"/>
</dbReference>
<gene>
    <name evidence="5" type="ORF">FHS48_003852</name>
</gene>
<keyword evidence="6" id="KW-1185">Reference proteome</keyword>
<dbReference type="InterPro" id="IPR020845">
    <property type="entry name" value="AMP-binding_CS"/>
</dbReference>
<dbReference type="Proteomes" id="UP000544872">
    <property type="component" value="Unassembled WGS sequence"/>
</dbReference>
<dbReference type="SUPFAM" id="SSF52777">
    <property type="entry name" value="CoA-dependent acyltransferases"/>
    <property type="match status" value="2"/>
</dbReference>
<dbReference type="GO" id="GO:0043041">
    <property type="term" value="P:amino acid activation for nonribosomal peptide biosynthetic process"/>
    <property type="evidence" value="ECO:0007669"/>
    <property type="project" value="TreeGrafter"/>
</dbReference>
<dbReference type="InterPro" id="IPR006162">
    <property type="entry name" value="Ppantetheine_attach_site"/>
</dbReference>
<dbReference type="EMBL" id="JACIIX010000023">
    <property type="protein sequence ID" value="MBB6212398.1"/>
    <property type="molecule type" value="Genomic_DNA"/>
</dbReference>